<protein>
    <submittedName>
        <fullName evidence="1">Uncharacterized protein</fullName>
    </submittedName>
</protein>
<dbReference type="EMBL" id="FXBL01000004">
    <property type="protein sequence ID" value="SMH57410.1"/>
    <property type="molecule type" value="Genomic_DNA"/>
</dbReference>
<reference evidence="1 2" key="1">
    <citation type="submission" date="2017-04" db="EMBL/GenBank/DDBJ databases">
        <authorList>
            <person name="Afonso C.L."/>
            <person name="Miller P.J."/>
            <person name="Scott M.A."/>
            <person name="Spackman E."/>
            <person name="Goraichik I."/>
            <person name="Dimitrov K.M."/>
            <person name="Suarez D.L."/>
            <person name="Swayne D.E."/>
        </authorList>
    </citation>
    <scope>NUCLEOTIDE SEQUENCE [LARGE SCALE GENOMIC DNA]</scope>
    <source>
        <strain evidence="1 2">B5P</strain>
    </source>
</reference>
<organism evidence="1 2">
    <name type="scientific">Mesorhizobium australicum</name>
    <dbReference type="NCBI Taxonomy" id="536018"/>
    <lineage>
        <taxon>Bacteria</taxon>
        <taxon>Pseudomonadati</taxon>
        <taxon>Pseudomonadota</taxon>
        <taxon>Alphaproteobacteria</taxon>
        <taxon>Hyphomicrobiales</taxon>
        <taxon>Phyllobacteriaceae</taxon>
        <taxon>Mesorhizobium</taxon>
    </lineage>
</organism>
<sequence>MYRTLSQQLRFDVVSAVERAVRLNGVVNVPVLAEAVRLRNEPENVAREDIEGLVVQHAQALGAAMVFSSEDYLDHGQTPVGMFG</sequence>
<evidence type="ECO:0000313" key="1">
    <source>
        <dbReference type="EMBL" id="SMH57410.1"/>
    </source>
</evidence>
<evidence type="ECO:0000313" key="2">
    <source>
        <dbReference type="Proteomes" id="UP000193083"/>
    </source>
</evidence>
<dbReference type="AlphaFoldDB" id="A0A1X7Q0Z4"/>
<proteinExistence type="predicted"/>
<dbReference type="RefSeq" id="WP_085467337.1">
    <property type="nucleotide sequence ID" value="NZ_FXBL01000004.1"/>
</dbReference>
<keyword evidence="2" id="KW-1185">Reference proteome</keyword>
<gene>
    <name evidence="1" type="ORF">SAMN02982922_5783</name>
</gene>
<name>A0A1X7Q0Z4_9HYPH</name>
<accession>A0A1X7Q0Z4</accession>
<dbReference type="Proteomes" id="UP000193083">
    <property type="component" value="Unassembled WGS sequence"/>
</dbReference>